<organism evidence="3 4">
    <name type="scientific">Marasmius crinis-equi</name>
    <dbReference type="NCBI Taxonomy" id="585013"/>
    <lineage>
        <taxon>Eukaryota</taxon>
        <taxon>Fungi</taxon>
        <taxon>Dikarya</taxon>
        <taxon>Basidiomycota</taxon>
        <taxon>Agaricomycotina</taxon>
        <taxon>Agaricomycetes</taxon>
        <taxon>Agaricomycetidae</taxon>
        <taxon>Agaricales</taxon>
        <taxon>Marasmiineae</taxon>
        <taxon>Marasmiaceae</taxon>
        <taxon>Marasmius</taxon>
    </lineage>
</organism>
<dbReference type="InterPro" id="IPR000873">
    <property type="entry name" value="AMP-dep_synth/lig_dom"/>
</dbReference>
<gene>
    <name evidence="3" type="ORF">V5O48_001664</name>
</gene>
<dbReference type="Gene3D" id="3.30.300.30">
    <property type="match status" value="1"/>
</dbReference>
<evidence type="ECO:0000259" key="1">
    <source>
        <dbReference type="Pfam" id="PF00501"/>
    </source>
</evidence>
<evidence type="ECO:0000313" key="4">
    <source>
        <dbReference type="Proteomes" id="UP001465976"/>
    </source>
</evidence>
<keyword evidence="4" id="KW-1185">Reference proteome</keyword>
<dbReference type="Pfam" id="PF00501">
    <property type="entry name" value="AMP-binding"/>
    <property type="match status" value="1"/>
</dbReference>
<name>A0ABR3FXQ1_9AGAR</name>
<dbReference type="InterPro" id="IPR020845">
    <property type="entry name" value="AMP-binding_CS"/>
</dbReference>
<dbReference type="Proteomes" id="UP001465976">
    <property type="component" value="Unassembled WGS sequence"/>
</dbReference>
<proteinExistence type="predicted"/>
<dbReference type="PROSITE" id="PS00455">
    <property type="entry name" value="AMP_BINDING"/>
    <property type="match status" value="1"/>
</dbReference>
<dbReference type="SUPFAM" id="SSF56801">
    <property type="entry name" value="Acetyl-CoA synthetase-like"/>
    <property type="match status" value="2"/>
</dbReference>
<dbReference type="InterPro" id="IPR045851">
    <property type="entry name" value="AMP-bd_C_sf"/>
</dbReference>
<comment type="caution">
    <text evidence="3">The sequence shown here is derived from an EMBL/GenBank/DDBJ whole genome shotgun (WGS) entry which is preliminary data.</text>
</comment>
<feature type="domain" description="AMP-binding enzyme C-terminal" evidence="2">
    <location>
        <begin position="509"/>
        <end position="588"/>
    </location>
</feature>
<sequence length="634" mass="68953">MVWFPGASLNYAENLLFRRDDGVACTTICECQPTVSTDYSYKQLRSMVQAVASAMKANGLVAGDRVAAVITNSIEAVVLFLAAASIGAIYTSTAPDMGVKGILDRYEQVEPKLIFLETEVFYAGKVIALNEKCTEVISSLARRGLKSAISLPSRMTGGDIALGNLPVNVKVTSYSAFSTAGESRELTFEQLPFHHPLIILYSSGTTGKPKCIVHSAGGILLQIKKELAYAYSVGPSGTFFQYTTTGWMMWTLLMGTLSLGARVLLYDGSPFHPDIRTFVKMISDQGATVAGLSPRFLSEMRGQGVRPRDIATFEALHTLAVGGSILTPQIHKWAQAEFGPSTRVFIGMGGTDICAAFLFSVPSLPTHAGELSCKSLGIKVEVFDEAGHNIEGTGRPGEMVVTKGHPTVPLYLWGDENFGRRISIRILVCPVVFLVLLEEVLIYPKECGGKATLWLSTPKPEAHKSLDAGERSVAISNNMHGLMTHGFTFSDGVLNPKGIRFGSGEIYSILEQLPGVAERIEDSICVGQRRPQDTDERVVLFVKMRSGFSLNRTLTVQIKSAIREKLSARHVPNYIVEVESIPYTTNGKKIELAVKKIISGAQVQPTAAVANPESLQGYYKYYREEVMIASQAKL</sequence>
<feature type="domain" description="AMP-dependent synthetase/ligase" evidence="1">
    <location>
        <begin position="37"/>
        <end position="402"/>
    </location>
</feature>
<dbReference type="Pfam" id="PF13193">
    <property type="entry name" value="AMP-binding_C"/>
    <property type="match status" value="1"/>
</dbReference>
<dbReference type="EMBL" id="JBAHYK010000033">
    <property type="protein sequence ID" value="KAL0580327.1"/>
    <property type="molecule type" value="Genomic_DNA"/>
</dbReference>
<reference evidence="3 4" key="1">
    <citation type="submission" date="2024-02" db="EMBL/GenBank/DDBJ databases">
        <title>A draft genome for the cacao thread blight pathogen Marasmius crinis-equi.</title>
        <authorList>
            <person name="Cohen S.P."/>
            <person name="Baruah I.K."/>
            <person name="Amoako-Attah I."/>
            <person name="Bukari Y."/>
            <person name="Meinhardt L.W."/>
            <person name="Bailey B.A."/>
        </authorList>
    </citation>
    <scope>NUCLEOTIDE SEQUENCE [LARGE SCALE GENOMIC DNA]</scope>
    <source>
        <strain evidence="3 4">GH-76</strain>
    </source>
</reference>
<dbReference type="Gene3D" id="3.40.50.12780">
    <property type="entry name" value="N-terminal domain of ligase-like"/>
    <property type="match status" value="1"/>
</dbReference>
<dbReference type="PANTHER" id="PTHR42921:SF4">
    <property type="entry name" value="ACETOACETYL-COA SYNTHASE (AFU_ORTHOLOGUE AFUA_8G04770)"/>
    <property type="match status" value="1"/>
</dbReference>
<evidence type="ECO:0008006" key="5">
    <source>
        <dbReference type="Google" id="ProtNLM"/>
    </source>
</evidence>
<protein>
    <recommendedName>
        <fullName evidence="5">AMP-dependent synthetase/ligase domain-containing protein</fullName>
    </recommendedName>
</protein>
<evidence type="ECO:0000259" key="2">
    <source>
        <dbReference type="Pfam" id="PF13193"/>
    </source>
</evidence>
<accession>A0ABR3FXQ1</accession>
<dbReference type="InterPro" id="IPR025110">
    <property type="entry name" value="AMP-bd_C"/>
</dbReference>
<evidence type="ECO:0000313" key="3">
    <source>
        <dbReference type="EMBL" id="KAL0580327.1"/>
    </source>
</evidence>
<dbReference type="PANTHER" id="PTHR42921">
    <property type="entry name" value="ACETOACETYL-COA SYNTHETASE"/>
    <property type="match status" value="1"/>
</dbReference>
<dbReference type="InterPro" id="IPR042099">
    <property type="entry name" value="ANL_N_sf"/>
</dbReference>